<sequence>MNQPDHPTSPADAVVVLGVMFAGRYPRLFPAAAARRFRVLGVDGPSPFKQRVDAARRSDPTHPLAGVAELAWIPGDQHEEVIEQVLTWSRQHRIRGVLAFGEDFVEVAGLVCDLLDLPGPGLRASRVCRNKHLQRRYLARWSPQSRLIGADRDIAWDTFPAVLKPVGREASSGVQRIDDPAGLSGALTAYEPGEELLIEELVDGHEVSVESLVQQGRVIFASVTGKLTNESGSSFFVEMGHTVPDPALDEQARAAVLTANAEILTRLSFGDGIAHAEYRIRADGSVVLMELAARAPGDSILTLYQLACGTPIEPALLDIATGHPAGYPAPSRYARQVYLPHPTGVLRDVTADGLGVPVTWLAARWAWPEVPDPVDGAEPASVRMVVVGRNRGDVLVPIRQSGDRLLMYILDAATVPELEELQRRCDLAIDVRVDAEVVDNGLVDAGLVHTQLVETGAVAG</sequence>
<dbReference type="HOGENOM" id="CLU_626873_0_0_11"/>
<keyword evidence="3 4" id="KW-0067">ATP-binding</keyword>
<dbReference type="SUPFAM" id="SSF56059">
    <property type="entry name" value="Glutathione synthetase ATP-binding domain-like"/>
    <property type="match status" value="1"/>
</dbReference>
<dbReference type="EMBL" id="AP012204">
    <property type="protein sequence ID" value="BAK33887.1"/>
    <property type="molecule type" value="Genomic_DNA"/>
</dbReference>
<keyword evidence="1" id="KW-0436">Ligase</keyword>
<evidence type="ECO:0000259" key="5">
    <source>
        <dbReference type="PROSITE" id="PS50975"/>
    </source>
</evidence>
<keyword evidence="7" id="KW-1185">Reference proteome</keyword>
<dbReference type="Gene3D" id="3.30.470.20">
    <property type="entry name" value="ATP-grasp fold, B domain"/>
    <property type="match status" value="1"/>
</dbReference>
<feature type="domain" description="ATP-grasp" evidence="5">
    <location>
        <begin position="132"/>
        <end position="321"/>
    </location>
</feature>
<dbReference type="AlphaFoldDB" id="F5XM08"/>
<dbReference type="InterPro" id="IPR052032">
    <property type="entry name" value="ATP-dep_AA_Ligase"/>
</dbReference>
<dbReference type="PROSITE" id="PS50975">
    <property type="entry name" value="ATP_GRASP"/>
    <property type="match status" value="1"/>
</dbReference>
<organism evidence="6 7">
    <name type="scientific">Microlunatus phosphovorus (strain ATCC 700054 / DSM 10555 / JCM 9379 / NBRC 101784 / NCIMB 13414 / VKM Ac-1990 / NM-1)</name>
    <dbReference type="NCBI Taxonomy" id="1032480"/>
    <lineage>
        <taxon>Bacteria</taxon>
        <taxon>Bacillati</taxon>
        <taxon>Actinomycetota</taxon>
        <taxon>Actinomycetes</taxon>
        <taxon>Propionibacteriales</taxon>
        <taxon>Propionibacteriaceae</taxon>
        <taxon>Microlunatus</taxon>
    </lineage>
</organism>
<name>F5XM08_MICPN</name>
<dbReference type="Pfam" id="PF13535">
    <property type="entry name" value="ATP-grasp_4"/>
    <property type="match status" value="1"/>
</dbReference>
<dbReference type="STRING" id="1032480.MLP_08730"/>
<proteinExistence type="predicted"/>
<dbReference type="Proteomes" id="UP000007947">
    <property type="component" value="Chromosome"/>
</dbReference>
<evidence type="ECO:0000256" key="3">
    <source>
        <dbReference type="ARBA" id="ARBA00022840"/>
    </source>
</evidence>
<gene>
    <name evidence="6" type="ordered locus">MLP_08730</name>
</gene>
<dbReference type="GO" id="GO:0046872">
    <property type="term" value="F:metal ion binding"/>
    <property type="evidence" value="ECO:0007669"/>
    <property type="project" value="InterPro"/>
</dbReference>
<dbReference type="GO" id="GO:0005524">
    <property type="term" value="F:ATP binding"/>
    <property type="evidence" value="ECO:0007669"/>
    <property type="project" value="UniProtKB-UniRule"/>
</dbReference>
<reference evidence="6 7" key="1">
    <citation type="submission" date="2011-05" db="EMBL/GenBank/DDBJ databases">
        <title>Whole genome sequence of Microlunatus phosphovorus NM-1.</title>
        <authorList>
            <person name="Hosoyama A."/>
            <person name="Sasaki K."/>
            <person name="Harada T."/>
            <person name="Igarashi R."/>
            <person name="Kawakoshi A."/>
            <person name="Sasagawa M."/>
            <person name="Fukada J."/>
            <person name="Nakamura S."/>
            <person name="Katano Y."/>
            <person name="Hanada S."/>
            <person name="Kamagata Y."/>
            <person name="Nakamura N."/>
            <person name="Yamazaki S."/>
            <person name="Fujita N."/>
        </authorList>
    </citation>
    <scope>NUCLEOTIDE SEQUENCE [LARGE SCALE GENOMIC DNA]</scope>
    <source>
        <strain evidence="7">ATCC 700054 / DSM 10555 / JCM 9379 / NBRC 101784 / NCIMB 13414 / VKM Ac-1990 / NM-1</strain>
    </source>
</reference>
<keyword evidence="2 4" id="KW-0547">Nucleotide-binding</keyword>
<protein>
    <recommendedName>
        <fullName evidence="5">ATP-grasp domain-containing protein</fullName>
    </recommendedName>
</protein>
<dbReference type="GO" id="GO:0016874">
    <property type="term" value="F:ligase activity"/>
    <property type="evidence" value="ECO:0007669"/>
    <property type="project" value="UniProtKB-KW"/>
</dbReference>
<dbReference type="PANTHER" id="PTHR43585:SF2">
    <property type="entry name" value="ATP-GRASP ENZYME FSQD"/>
    <property type="match status" value="1"/>
</dbReference>
<accession>F5XM08</accession>
<dbReference type="InterPro" id="IPR011761">
    <property type="entry name" value="ATP-grasp"/>
</dbReference>
<dbReference type="RefSeq" id="WP_013861772.1">
    <property type="nucleotide sequence ID" value="NC_015635.1"/>
</dbReference>
<dbReference type="Gene3D" id="3.40.50.20">
    <property type="match status" value="1"/>
</dbReference>
<evidence type="ECO:0000256" key="1">
    <source>
        <dbReference type="ARBA" id="ARBA00022598"/>
    </source>
</evidence>
<dbReference type="KEGG" id="mph:MLP_08730"/>
<evidence type="ECO:0000313" key="6">
    <source>
        <dbReference type="EMBL" id="BAK33887.1"/>
    </source>
</evidence>
<dbReference type="eggNOG" id="COG1181">
    <property type="taxonomic scope" value="Bacteria"/>
</dbReference>
<dbReference type="OrthoDB" id="6964321at2"/>
<evidence type="ECO:0000256" key="2">
    <source>
        <dbReference type="ARBA" id="ARBA00022741"/>
    </source>
</evidence>
<evidence type="ECO:0000313" key="7">
    <source>
        <dbReference type="Proteomes" id="UP000007947"/>
    </source>
</evidence>
<dbReference type="PANTHER" id="PTHR43585">
    <property type="entry name" value="FUMIPYRROLE BIOSYNTHESIS PROTEIN C"/>
    <property type="match status" value="1"/>
</dbReference>
<evidence type="ECO:0000256" key="4">
    <source>
        <dbReference type="PROSITE-ProRule" id="PRU00409"/>
    </source>
</evidence>